<proteinExistence type="predicted"/>
<dbReference type="AlphaFoldDB" id="A0A511ULA9"/>
<gene>
    <name evidence="2" type="ORF">HVA01_00940</name>
</gene>
<reference evidence="2 3" key="1">
    <citation type="submission" date="2019-07" db="EMBL/GenBank/DDBJ databases">
        <title>Whole genome shotgun sequence of Halomonas variabilis NBRC 102410.</title>
        <authorList>
            <person name="Hosoyama A."/>
            <person name="Uohara A."/>
            <person name="Ohji S."/>
            <person name="Ichikawa N."/>
        </authorList>
    </citation>
    <scope>NUCLEOTIDE SEQUENCE [LARGE SCALE GENOMIC DNA]</scope>
    <source>
        <strain evidence="2 3">NBRC 102410</strain>
    </source>
</reference>
<dbReference type="EMBL" id="BJXV01000001">
    <property type="protein sequence ID" value="GEN26448.1"/>
    <property type="molecule type" value="Genomic_DNA"/>
</dbReference>
<evidence type="ECO:0000313" key="2">
    <source>
        <dbReference type="EMBL" id="GEN26448.1"/>
    </source>
</evidence>
<keyword evidence="1" id="KW-0812">Transmembrane</keyword>
<keyword evidence="3" id="KW-1185">Reference proteome</keyword>
<organism evidence="2 3">
    <name type="scientific">Halovibrio variabilis</name>
    <dbReference type="NCBI Taxonomy" id="31910"/>
    <lineage>
        <taxon>Bacteria</taxon>
        <taxon>Pseudomonadati</taxon>
        <taxon>Pseudomonadota</taxon>
        <taxon>Gammaproteobacteria</taxon>
        <taxon>Oceanospirillales</taxon>
        <taxon>Halomonadaceae</taxon>
        <taxon>Halovibrio</taxon>
    </lineage>
</organism>
<protein>
    <submittedName>
        <fullName evidence="2">Uncharacterized protein</fullName>
    </submittedName>
</protein>
<sequence>MLSWLVGNVNLNAINVRLKLNNPETQQQGTATMSSRLRNQEVWFGLLLGALGGLYVWSMAASGLAELPHILAALTVLIPLTMFGVVLRSAWPSTVALVILFIIDMSLS</sequence>
<dbReference type="Proteomes" id="UP000321303">
    <property type="component" value="Unassembled WGS sequence"/>
</dbReference>
<name>A0A511ULA9_9GAMM</name>
<keyword evidence="1" id="KW-0472">Membrane</keyword>
<evidence type="ECO:0000256" key="1">
    <source>
        <dbReference type="SAM" id="Phobius"/>
    </source>
</evidence>
<feature type="transmembrane region" description="Helical" evidence="1">
    <location>
        <begin position="42"/>
        <end position="64"/>
    </location>
</feature>
<keyword evidence="1" id="KW-1133">Transmembrane helix</keyword>
<accession>A0A511ULA9</accession>
<evidence type="ECO:0000313" key="3">
    <source>
        <dbReference type="Proteomes" id="UP000321303"/>
    </source>
</evidence>
<comment type="caution">
    <text evidence="2">The sequence shown here is derived from an EMBL/GenBank/DDBJ whole genome shotgun (WGS) entry which is preliminary data.</text>
</comment>
<feature type="transmembrane region" description="Helical" evidence="1">
    <location>
        <begin position="70"/>
        <end position="103"/>
    </location>
</feature>